<reference evidence="10 11" key="1">
    <citation type="submission" date="2016-11" db="EMBL/GenBank/DDBJ databases">
        <title>The macronuclear genome of Stentor coeruleus: a giant cell with tiny introns.</title>
        <authorList>
            <person name="Slabodnick M."/>
            <person name="Ruby J.G."/>
            <person name="Reiff S.B."/>
            <person name="Swart E.C."/>
            <person name="Gosai S."/>
            <person name="Prabakaran S."/>
            <person name="Witkowska E."/>
            <person name="Larue G.E."/>
            <person name="Fisher S."/>
            <person name="Freeman R.M."/>
            <person name="Gunawardena J."/>
            <person name="Chu W."/>
            <person name="Stover N.A."/>
            <person name="Gregory B.D."/>
            <person name="Nowacki M."/>
            <person name="Derisi J."/>
            <person name="Roy S.W."/>
            <person name="Marshall W.F."/>
            <person name="Sood P."/>
        </authorList>
    </citation>
    <scope>NUCLEOTIDE SEQUENCE [LARGE SCALE GENOMIC DNA]</scope>
    <source>
        <strain evidence="10">WM001</strain>
    </source>
</reference>
<dbReference type="InterPro" id="IPR017441">
    <property type="entry name" value="Protein_kinase_ATP_BS"/>
</dbReference>
<evidence type="ECO:0000256" key="1">
    <source>
        <dbReference type="ARBA" id="ARBA00011245"/>
    </source>
</evidence>
<keyword evidence="3" id="KW-0808">Transferase</keyword>
<dbReference type="InterPro" id="IPR008271">
    <property type="entry name" value="Ser/Thr_kinase_AS"/>
</dbReference>
<dbReference type="Pfam" id="PF00069">
    <property type="entry name" value="Pkinase"/>
    <property type="match status" value="1"/>
</dbReference>
<evidence type="ECO:0000256" key="8">
    <source>
        <dbReference type="RuleBase" id="RU000304"/>
    </source>
</evidence>
<comment type="similarity">
    <text evidence="8">Belongs to the protein kinase superfamily.</text>
</comment>
<dbReference type="PANTHER" id="PTHR24345:SF0">
    <property type="entry name" value="CELL CYCLE SERINE_THREONINE-PROTEIN KINASE CDC5_MSD2"/>
    <property type="match status" value="1"/>
</dbReference>
<dbReference type="SMART" id="SM00220">
    <property type="entry name" value="S_TKc"/>
    <property type="match status" value="1"/>
</dbReference>
<gene>
    <name evidence="10" type="ORF">SteCoe_5358</name>
</gene>
<evidence type="ECO:0000256" key="4">
    <source>
        <dbReference type="ARBA" id="ARBA00022741"/>
    </source>
</evidence>
<dbReference type="InterPro" id="IPR011009">
    <property type="entry name" value="Kinase-like_dom_sf"/>
</dbReference>
<dbReference type="AlphaFoldDB" id="A0A1R2CSF0"/>
<dbReference type="Gene3D" id="1.10.510.10">
    <property type="entry name" value="Transferase(Phosphotransferase) domain 1"/>
    <property type="match status" value="1"/>
</dbReference>
<dbReference type="FunFam" id="1.10.510.10:FF:000571">
    <property type="entry name" value="Maternal embryonic leucine zipper kinase"/>
    <property type="match status" value="1"/>
</dbReference>
<dbReference type="GO" id="GO:0005524">
    <property type="term" value="F:ATP binding"/>
    <property type="evidence" value="ECO:0007669"/>
    <property type="project" value="UniProtKB-UniRule"/>
</dbReference>
<feature type="domain" description="Protein kinase" evidence="9">
    <location>
        <begin position="28"/>
        <end position="272"/>
    </location>
</feature>
<evidence type="ECO:0000256" key="3">
    <source>
        <dbReference type="ARBA" id="ARBA00022679"/>
    </source>
</evidence>
<sequence length="276" mass="31404">MGNICVCAKSMQNFSSENKPLSEFEKAFTLGSLLGIGQFSEVRIATGPNNSKVAVKCVNFSYIKNEPKMIKREISIVKSIKHSNIVQVYDIYEGEFNLYLTMELCSKGSLKERVKLDGPVSIQEVKTIARKLLEALDYLHSKKICHRDVKPENILFTEDNVKIADFGLARLMSGTNKFTMVGTPYYISPEIIAGTYNTKCDIWSLGVVLFFALTSRLPFHGESFEDLFERISDQEIDWHGVEEPEENFLRYLMNKNQKLRPSAAEALMHPWLSILI</sequence>
<keyword evidence="11" id="KW-1185">Reference proteome</keyword>
<evidence type="ECO:0000259" key="9">
    <source>
        <dbReference type="PROSITE" id="PS50011"/>
    </source>
</evidence>
<evidence type="ECO:0000256" key="5">
    <source>
        <dbReference type="ARBA" id="ARBA00022777"/>
    </source>
</evidence>
<evidence type="ECO:0000256" key="2">
    <source>
        <dbReference type="ARBA" id="ARBA00022527"/>
    </source>
</evidence>
<dbReference type="PROSITE" id="PS50011">
    <property type="entry name" value="PROTEIN_KINASE_DOM"/>
    <property type="match status" value="1"/>
</dbReference>
<evidence type="ECO:0000313" key="10">
    <source>
        <dbReference type="EMBL" id="OMJ91934.1"/>
    </source>
</evidence>
<comment type="caution">
    <text evidence="10">The sequence shown here is derived from an EMBL/GenBank/DDBJ whole genome shotgun (WGS) entry which is preliminary data.</text>
</comment>
<proteinExistence type="inferred from homology"/>
<keyword evidence="2 8" id="KW-0723">Serine/threonine-protein kinase</keyword>
<dbReference type="GO" id="GO:0005634">
    <property type="term" value="C:nucleus"/>
    <property type="evidence" value="ECO:0007669"/>
    <property type="project" value="TreeGrafter"/>
</dbReference>
<organism evidence="10 11">
    <name type="scientific">Stentor coeruleus</name>
    <dbReference type="NCBI Taxonomy" id="5963"/>
    <lineage>
        <taxon>Eukaryota</taxon>
        <taxon>Sar</taxon>
        <taxon>Alveolata</taxon>
        <taxon>Ciliophora</taxon>
        <taxon>Postciliodesmatophora</taxon>
        <taxon>Heterotrichea</taxon>
        <taxon>Heterotrichida</taxon>
        <taxon>Stentoridae</taxon>
        <taxon>Stentor</taxon>
    </lineage>
</organism>
<dbReference type="GO" id="GO:0004674">
    <property type="term" value="F:protein serine/threonine kinase activity"/>
    <property type="evidence" value="ECO:0007669"/>
    <property type="project" value="UniProtKB-KW"/>
</dbReference>
<dbReference type="PROSITE" id="PS00108">
    <property type="entry name" value="PROTEIN_KINASE_ST"/>
    <property type="match status" value="1"/>
</dbReference>
<feature type="binding site" evidence="7">
    <location>
        <position position="56"/>
    </location>
    <ligand>
        <name>ATP</name>
        <dbReference type="ChEBI" id="CHEBI:30616"/>
    </ligand>
</feature>
<dbReference type="InterPro" id="IPR000719">
    <property type="entry name" value="Prot_kinase_dom"/>
</dbReference>
<keyword evidence="4 7" id="KW-0547">Nucleotide-binding</keyword>
<dbReference type="OrthoDB" id="193931at2759"/>
<accession>A0A1R2CSF0</accession>
<dbReference type="Proteomes" id="UP000187209">
    <property type="component" value="Unassembled WGS sequence"/>
</dbReference>
<name>A0A1R2CSF0_9CILI</name>
<dbReference type="EMBL" id="MPUH01000071">
    <property type="protein sequence ID" value="OMJ91934.1"/>
    <property type="molecule type" value="Genomic_DNA"/>
</dbReference>
<evidence type="ECO:0000256" key="6">
    <source>
        <dbReference type="ARBA" id="ARBA00022840"/>
    </source>
</evidence>
<evidence type="ECO:0000256" key="7">
    <source>
        <dbReference type="PROSITE-ProRule" id="PRU10141"/>
    </source>
</evidence>
<dbReference type="SUPFAM" id="SSF56112">
    <property type="entry name" value="Protein kinase-like (PK-like)"/>
    <property type="match status" value="1"/>
</dbReference>
<dbReference type="PROSITE" id="PS00107">
    <property type="entry name" value="PROTEIN_KINASE_ATP"/>
    <property type="match status" value="1"/>
</dbReference>
<comment type="subunit">
    <text evidence="1">Monomer.</text>
</comment>
<dbReference type="PANTHER" id="PTHR24345">
    <property type="entry name" value="SERINE/THREONINE-PROTEIN KINASE PLK"/>
    <property type="match status" value="1"/>
</dbReference>
<keyword evidence="5" id="KW-0418">Kinase</keyword>
<protein>
    <recommendedName>
        <fullName evidence="9">Protein kinase domain-containing protein</fullName>
    </recommendedName>
</protein>
<keyword evidence="6 7" id="KW-0067">ATP-binding</keyword>
<evidence type="ECO:0000313" key="11">
    <source>
        <dbReference type="Proteomes" id="UP000187209"/>
    </source>
</evidence>